<evidence type="ECO:0000259" key="1">
    <source>
        <dbReference type="PROSITE" id="PS51725"/>
    </source>
</evidence>
<accession>A0A6N9UR08</accession>
<dbReference type="Pfam" id="PF03992">
    <property type="entry name" value="ABM"/>
    <property type="match status" value="1"/>
</dbReference>
<evidence type="ECO:0000313" key="3">
    <source>
        <dbReference type="Proteomes" id="UP000469545"/>
    </source>
</evidence>
<keyword evidence="3" id="KW-1185">Reference proteome</keyword>
<evidence type="ECO:0000313" key="2">
    <source>
        <dbReference type="EMBL" id="NEB18899.1"/>
    </source>
</evidence>
<keyword evidence="2" id="KW-0503">Monooxygenase</keyword>
<dbReference type="Proteomes" id="UP000469545">
    <property type="component" value="Unassembled WGS sequence"/>
</dbReference>
<dbReference type="GO" id="GO:0004497">
    <property type="term" value="F:monooxygenase activity"/>
    <property type="evidence" value="ECO:0007669"/>
    <property type="project" value="UniProtKB-KW"/>
</dbReference>
<reference evidence="2 3" key="1">
    <citation type="submission" date="2020-01" db="EMBL/GenBank/DDBJ databases">
        <title>Insect and environment-associated Actinomycetes.</title>
        <authorList>
            <person name="Currrie C."/>
            <person name="Chevrette M."/>
            <person name="Carlson C."/>
            <person name="Stubbendieck R."/>
            <person name="Wendt-Pienkowski E."/>
        </authorList>
    </citation>
    <scope>NUCLEOTIDE SEQUENCE [LARGE SCALE GENOMIC DNA]</scope>
    <source>
        <strain evidence="2 3">SID14172</strain>
    </source>
</reference>
<dbReference type="AlphaFoldDB" id="A0A6N9UR08"/>
<protein>
    <submittedName>
        <fullName evidence="2">Antibiotic biosynthesis monooxygenase</fullName>
    </submittedName>
</protein>
<dbReference type="InterPro" id="IPR007138">
    <property type="entry name" value="ABM_dom"/>
</dbReference>
<dbReference type="EMBL" id="JAAGMB010000469">
    <property type="protein sequence ID" value="NEB18899.1"/>
    <property type="molecule type" value="Genomic_DNA"/>
</dbReference>
<organism evidence="2 3">
    <name type="scientific">Streptomyces coelicoflavus</name>
    <dbReference type="NCBI Taxonomy" id="285562"/>
    <lineage>
        <taxon>Bacteria</taxon>
        <taxon>Bacillati</taxon>
        <taxon>Actinomycetota</taxon>
        <taxon>Actinomycetes</taxon>
        <taxon>Kitasatosporales</taxon>
        <taxon>Streptomycetaceae</taxon>
        <taxon>Streptomyces</taxon>
    </lineage>
</organism>
<dbReference type="SUPFAM" id="SSF54909">
    <property type="entry name" value="Dimeric alpha+beta barrel"/>
    <property type="match status" value="1"/>
</dbReference>
<dbReference type="Gene3D" id="3.30.70.100">
    <property type="match status" value="1"/>
</dbReference>
<comment type="caution">
    <text evidence="2">The sequence shown here is derived from an EMBL/GenBank/DDBJ whole genome shotgun (WGS) entry which is preliminary data.</text>
</comment>
<proteinExistence type="predicted"/>
<name>A0A6N9UR08_9ACTN</name>
<feature type="domain" description="ABM" evidence="1">
    <location>
        <begin position="21"/>
        <end position="112"/>
    </location>
</feature>
<dbReference type="PROSITE" id="PS51725">
    <property type="entry name" value="ABM"/>
    <property type="match status" value="1"/>
</dbReference>
<sequence>MSTEAPEVSTTPDVSTPGPGFRVLLTMTVRAGREAEFETAWRKVAESVTARPGNAGHWLMRDAAEPSVYYLGSDWRDEAAFRAFERDRSETGPGAHRDLFQPLRTSGAIATMHVIGHTSRRTGEA</sequence>
<gene>
    <name evidence="2" type="ORF">G3I46_20720</name>
</gene>
<dbReference type="InterPro" id="IPR011008">
    <property type="entry name" value="Dimeric_a/b-barrel"/>
</dbReference>
<keyword evidence="2" id="KW-0560">Oxidoreductase</keyword>